<organism evidence="2 3">
    <name type="scientific">Prunus dulcis</name>
    <name type="common">Almond</name>
    <name type="synonym">Amygdalus dulcis</name>
    <dbReference type="NCBI Taxonomy" id="3755"/>
    <lineage>
        <taxon>Eukaryota</taxon>
        <taxon>Viridiplantae</taxon>
        <taxon>Streptophyta</taxon>
        <taxon>Embryophyta</taxon>
        <taxon>Tracheophyta</taxon>
        <taxon>Spermatophyta</taxon>
        <taxon>Magnoliopsida</taxon>
        <taxon>eudicotyledons</taxon>
        <taxon>Gunneridae</taxon>
        <taxon>Pentapetalae</taxon>
        <taxon>rosids</taxon>
        <taxon>fabids</taxon>
        <taxon>Rosales</taxon>
        <taxon>Rosaceae</taxon>
        <taxon>Amygdaloideae</taxon>
        <taxon>Amygdaleae</taxon>
        <taxon>Prunus</taxon>
    </lineage>
</organism>
<dbReference type="InParanoid" id="A0A5E4GJ57"/>
<dbReference type="OMA" id="WIGHYAN"/>
<evidence type="ECO:0000313" key="3">
    <source>
        <dbReference type="Proteomes" id="UP000327085"/>
    </source>
</evidence>
<dbReference type="Gramene" id="VVA39849">
    <property type="protein sequence ID" value="VVA39849"/>
    <property type="gene ID" value="Prudul26B013679"/>
</dbReference>
<dbReference type="Pfam" id="PF14392">
    <property type="entry name" value="zf-CCHC_4"/>
    <property type="match status" value="1"/>
</dbReference>
<dbReference type="EMBL" id="CABIKO010000859">
    <property type="protein sequence ID" value="VVA39849.1"/>
    <property type="molecule type" value="Genomic_DNA"/>
</dbReference>
<dbReference type="PANTHER" id="PTHR31286">
    <property type="entry name" value="GLYCINE-RICH CELL WALL STRUCTURAL PROTEIN 1.8-LIKE"/>
    <property type="match status" value="1"/>
</dbReference>
<dbReference type="AlphaFoldDB" id="A0A5E4GJ57"/>
<dbReference type="InterPro" id="IPR040256">
    <property type="entry name" value="At4g02000-like"/>
</dbReference>
<dbReference type="InterPro" id="IPR025836">
    <property type="entry name" value="Zn_knuckle_CX2CX4HX4C"/>
</dbReference>
<accession>A0A5E4GJ57</accession>
<sequence>MWLRKVRKAGVAIELEIGQSQLRLRWFWRWLRLEGSEIVRKKKKIECDCTLSMATSPATTGGVEHWLMDMEELENRFGSKLKLSEREKRGVKLEQEEVSDTLLGLHYSLVVEVLTHRSVNRDAFISVFIGLWRGAKGVSFREIGERRFPARFVGLRDLRRVLDMEPLSFSNSLVLVTEESRALGYRGVPLSNGVFWVQLHGLPPLSMTVSTVTKIGGLIGQVLEVDKANGKECIGRFARVRIRFDVRQPLIRGACVEFPIEGERWIDFRYEFLPEYCLLCRCLGHHTRRCELKLRESRVETETVAMGEVEYPYRDLEALEDFRGRKLKTDAKGPFSPSTRWGWTRP</sequence>
<reference evidence="3" key="1">
    <citation type="journal article" date="2020" name="Plant J.">
        <title>Transposons played a major role in the diversification between the closely related almond and peach genomes: results from the almond genome sequence.</title>
        <authorList>
            <person name="Alioto T."/>
            <person name="Alexiou K.G."/>
            <person name="Bardil A."/>
            <person name="Barteri F."/>
            <person name="Castanera R."/>
            <person name="Cruz F."/>
            <person name="Dhingra A."/>
            <person name="Duval H."/>
            <person name="Fernandez I Marti A."/>
            <person name="Frias L."/>
            <person name="Galan B."/>
            <person name="Garcia J.L."/>
            <person name="Howad W."/>
            <person name="Gomez-Garrido J."/>
            <person name="Gut M."/>
            <person name="Julca I."/>
            <person name="Morata J."/>
            <person name="Puigdomenech P."/>
            <person name="Ribeca P."/>
            <person name="Rubio Cabetas M.J."/>
            <person name="Vlasova A."/>
            <person name="Wirthensohn M."/>
            <person name="Garcia-Mas J."/>
            <person name="Gabaldon T."/>
            <person name="Casacuberta J.M."/>
            <person name="Arus P."/>
        </authorList>
    </citation>
    <scope>NUCLEOTIDE SEQUENCE [LARGE SCALE GENOMIC DNA]</scope>
    <source>
        <strain evidence="3">cv. Texas</strain>
    </source>
</reference>
<gene>
    <name evidence="2" type="ORF">ALMOND_2B013679</name>
</gene>
<name>A0A5E4GJ57_PRUDU</name>
<evidence type="ECO:0000259" key="1">
    <source>
        <dbReference type="Pfam" id="PF14392"/>
    </source>
</evidence>
<dbReference type="FunCoup" id="A0A5E4GJ57">
    <property type="interactions" value="3"/>
</dbReference>
<dbReference type="PANTHER" id="PTHR31286:SF167">
    <property type="entry name" value="OS09G0268800 PROTEIN"/>
    <property type="match status" value="1"/>
</dbReference>
<evidence type="ECO:0000313" key="2">
    <source>
        <dbReference type="EMBL" id="VVA39849.1"/>
    </source>
</evidence>
<protein>
    <submittedName>
        <fullName evidence="2">PREDICTED: At4g02000</fullName>
    </submittedName>
</protein>
<dbReference type="Proteomes" id="UP000327085">
    <property type="component" value="Unassembled WGS sequence"/>
</dbReference>
<proteinExistence type="predicted"/>
<feature type="domain" description="Zinc knuckle CX2CX4HX4C" evidence="1">
    <location>
        <begin position="244"/>
        <end position="291"/>
    </location>
</feature>